<dbReference type="Gene3D" id="3.90.700.10">
    <property type="entry name" value="Succinate dehydrogenase/fumarate reductase flavoprotein, catalytic domain"/>
    <property type="match status" value="1"/>
</dbReference>
<dbReference type="Pfam" id="PF00890">
    <property type="entry name" value="FAD_binding_2"/>
    <property type="match status" value="1"/>
</dbReference>
<dbReference type="InterPro" id="IPR036188">
    <property type="entry name" value="FAD/NAD-bd_sf"/>
</dbReference>
<name>A0A382J0Q5_9ZZZZ</name>
<sequence length="340" mass="35751">MDNKTKFLSYDVIVVGSGGAGSAAAHAASRAGAKVLVVSKDPVGCSDSKIAEGIVTVRGSAEDTDSHEVLSENLRLAGGDLPVPEITDAFAEDSEEAYDWLRRQGVRPRIDSERGKPVVMAIPLGGHNRRRSVAHDNGGLAVGHAAWNAIVQGDGIDYLEDAWFLDVVSEEGADETNVLGGLIYEASEGRLVAVRASAVVIAAGGLSTLYFPNTDTMRGNTGDSYALAARAGAELVDMEQIQFLPFCLTAPPSYEGLLAGEPVTAGYLGVIRDAKGKVILDSVMLRTRAECAAAMAMAVEKGNGTERGGCYLDLTANVKAERSGPYYKKFLHTSLSGVMV</sequence>
<organism evidence="4">
    <name type="scientific">marine metagenome</name>
    <dbReference type="NCBI Taxonomy" id="408172"/>
    <lineage>
        <taxon>unclassified sequences</taxon>
        <taxon>metagenomes</taxon>
        <taxon>ecological metagenomes</taxon>
    </lineage>
</organism>
<feature type="non-terminal residue" evidence="4">
    <location>
        <position position="340"/>
    </location>
</feature>
<dbReference type="PANTHER" id="PTHR11632">
    <property type="entry name" value="SUCCINATE DEHYDROGENASE 2 FLAVOPROTEIN SUBUNIT"/>
    <property type="match status" value="1"/>
</dbReference>
<dbReference type="InterPro" id="IPR003953">
    <property type="entry name" value="FAD-dep_OxRdtase_2_FAD-bd"/>
</dbReference>
<accession>A0A382J0Q5</accession>
<dbReference type="PANTHER" id="PTHR11632:SF51">
    <property type="entry name" value="SUCCINATE DEHYDROGENASE [UBIQUINONE] FLAVOPROTEIN SUBUNIT, MITOCHONDRIAL"/>
    <property type="match status" value="1"/>
</dbReference>
<keyword evidence="1" id="KW-0285">Flavoprotein</keyword>
<protein>
    <recommendedName>
        <fullName evidence="3">FAD-dependent oxidoreductase 2 FAD-binding domain-containing protein</fullName>
    </recommendedName>
</protein>
<evidence type="ECO:0000256" key="1">
    <source>
        <dbReference type="ARBA" id="ARBA00022630"/>
    </source>
</evidence>
<evidence type="ECO:0000313" key="4">
    <source>
        <dbReference type="EMBL" id="SVC05012.1"/>
    </source>
</evidence>
<feature type="domain" description="FAD-dependent oxidoreductase 2 FAD-binding" evidence="3">
    <location>
        <begin position="11"/>
        <end position="320"/>
    </location>
</feature>
<dbReference type="Gene3D" id="3.50.50.60">
    <property type="entry name" value="FAD/NAD(P)-binding domain"/>
    <property type="match status" value="1"/>
</dbReference>
<evidence type="ECO:0000256" key="2">
    <source>
        <dbReference type="ARBA" id="ARBA00023002"/>
    </source>
</evidence>
<dbReference type="InterPro" id="IPR027477">
    <property type="entry name" value="Succ_DH/fumarate_Rdtase_cat_sf"/>
</dbReference>
<dbReference type="InterPro" id="IPR030664">
    <property type="entry name" value="SdhA/FrdA/AprA"/>
</dbReference>
<gene>
    <name evidence="4" type="ORF">METZ01_LOCUS257866</name>
</gene>
<evidence type="ECO:0000259" key="3">
    <source>
        <dbReference type="Pfam" id="PF00890"/>
    </source>
</evidence>
<dbReference type="AlphaFoldDB" id="A0A382J0Q5"/>
<dbReference type="EMBL" id="UINC01070679">
    <property type="protein sequence ID" value="SVC05012.1"/>
    <property type="molecule type" value="Genomic_DNA"/>
</dbReference>
<keyword evidence="2" id="KW-0560">Oxidoreductase</keyword>
<reference evidence="4" key="1">
    <citation type="submission" date="2018-05" db="EMBL/GenBank/DDBJ databases">
        <authorList>
            <person name="Lanie J.A."/>
            <person name="Ng W.-L."/>
            <person name="Kazmierczak K.M."/>
            <person name="Andrzejewski T.M."/>
            <person name="Davidsen T.M."/>
            <person name="Wayne K.J."/>
            <person name="Tettelin H."/>
            <person name="Glass J.I."/>
            <person name="Rusch D."/>
            <person name="Podicherti R."/>
            <person name="Tsui H.-C.T."/>
            <person name="Winkler M.E."/>
        </authorList>
    </citation>
    <scope>NUCLEOTIDE SEQUENCE</scope>
</reference>
<proteinExistence type="predicted"/>
<dbReference type="GO" id="GO:0016491">
    <property type="term" value="F:oxidoreductase activity"/>
    <property type="evidence" value="ECO:0007669"/>
    <property type="project" value="UniProtKB-KW"/>
</dbReference>
<dbReference type="SUPFAM" id="SSF51905">
    <property type="entry name" value="FAD/NAD(P)-binding domain"/>
    <property type="match status" value="1"/>
</dbReference>